<dbReference type="EMBL" id="ML209756">
    <property type="protein sequence ID" value="TFK58002.1"/>
    <property type="molecule type" value="Genomic_DNA"/>
</dbReference>
<reference evidence="1 2" key="1">
    <citation type="journal article" date="2019" name="Nat. Ecol. Evol.">
        <title>Megaphylogeny resolves global patterns of mushroom evolution.</title>
        <authorList>
            <person name="Varga T."/>
            <person name="Krizsan K."/>
            <person name="Foldi C."/>
            <person name="Dima B."/>
            <person name="Sanchez-Garcia M."/>
            <person name="Sanchez-Ramirez S."/>
            <person name="Szollosi G.J."/>
            <person name="Szarkandi J.G."/>
            <person name="Papp V."/>
            <person name="Albert L."/>
            <person name="Andreopoulos W."/>
            <person name="Angelini C."/>
            <person name="Antonin V."/>
            <person name="Barry K.W."/>
            <person name="Bougher N.L."/>
            <person name="Buchanan P."/>
            <person name="Buyck B."/>
            <person name="Bense V."/>
            <person name="Catcheside P."/>
            <person name="Chovatia M."/>
            <person name="Cooper J."/>
            <person name="Damon W."/>
            <person name="Desjardin D."/>
            <person name="Finy P."/>
            <person name="Geml J."/>
            <person name="Haridas S."/>
            <person name="Hughes K."/>
            <person name="Justo A."/>
            <person name="Karasinski D."/>
            <person name="Kautmanova I."/>
            <person name="Kiss B."/>
            <person name="Kocsube S."/>
            <person name="Kotiranta H."/>
            <person name="LaButti K.M."/>
            <person name="Lechner B.E."/>
            <person name="Liimatainen K."/>
            <person name="Lipzen A."/>
            <person name="Lukacs Z."/>
            <person name="Mihaltcheva S."/>
            <person name="Morgado L.N."/>
            <person name="Niskanen T."/>
            <person name="Noordeloos M.E."/>
            <person name="Ohm R.A."/>
            <person name="Ortiz-Santana B."/>
            <person name="Ovrebo C."/>
            <person name="Racz N."/>
            <person name="Riley R."/>
            <person name="Savchenko A."/>
            <person name="Shiryaev A."/>
            <person name="Soop K."/>
            <person name="Spirin V."/>
            <person name="Szebenyi C."/>
            <person name="Tomsovsky M."/>
            <person name="Tulloss R.E."/>
            <person name="Uehling J."/>
            <person name="Grigoriev I.V."/>
            <person name="Vagvolgyi C."/>
            <person name="Papp T."/>
            <person name="Martin F.M."/>
            <person name="Miettinen O."/>
            <person name="Hibbett D.S."/>
            <person name="Nagy L.G."/>
        </authorList>
    </citation>
    <scope>NUCLEOTIDE SEQUENCE [LARGE SCALE GENOMIC DNA]</scope>
    <source>
        <strain evidence="1 2">NL-1719</strain>
    </source>
</reference>
<proteinExistence type="predicted"/>
<dbReference type="Proteomes" id="UP000308600">
    <property type="component" value="Unassembled WGS sequence"/>
</dbReference>
<gene>
    <name evidence="1" type="ORF">BDN72DRAFT_866301</name>
</gene>
<keyword evidence="2" id="KW-1185">Reference proteome</keyword>
<feature type="non-terminal residue" evidence="1">
    <location>
        <position position="1"/>
    </location>
</feature>
<evidence type="ECO:0000313" key="1">
    <source>
        <dbReference type="EMBL" id="TFK58002.1"/>
    </source>
</evidence>
<accession>A0ACD2ZXH3</accession>
<evidence type="ECO:0000313" key="2">
    <source>
        <dbReference type="Proteomes" id="UP000308600"/>
    </source>
</evidence>
<sequence>IRWGKVKSSEVEVIYSTHRPEALGRLFFKADPESDSEDLRSMAPFPSLAPRSEASLERAVFGDSDSSSSPPLSPSLVERTNHRVQRLHGRAHPYSARLGRYIMDVDHRAREEMKDNRRLSNEEFARLKHTHCAAALERRTHFPVMSTDRDPLGHPIVVSCPKDLITSTLWWQTDAFGHSKFENMAQYGLDAFYYVPTHHSVTAIQAFVYYALGGATSPDHDLMAALAVMEELGADAAWACVAWRVLVGPRRGLRYWQWRALLDVCLRCEDDGEFMSATHAGGIVRNERVGGMN</sequence>
<organism evidence="1 2">
    <name type="scientific">Pluteus cervinus</name>
    <dbReference type="NCBI Taxonomy" id="181527"/>
    <lineage>
        <taxon>Eukaryota</taxon>
        <taxon>Fungi</taxon>
        <taxon>Dikarya</taxon>
        <taxon>Basidiomycota</taxon>
        <taxon>Agaricomycotina</taxon>
        <taxon>Agaricomycetes</taxon>
        <taxon>Agaricomycetidae</taxon>
        <taxon>Agaricales</taxon>
        <taxon>Pluteineae</taxon>
        <taxon>Pluteaceae</taxon>
        <taxon>Pluteus</taxon>
    </lineage>
</organism>
<protein>
    <submittedName>
        <fullName evidence="1">Uncharacterized protein</fullName>
    </submittedName>
</protein>
<name>A0ACD2ZXH3_9AGAR</name>